<keyword evidence="3" id="KW-1185">Reference proteome</keyword>
<organism evidence="2 3">
    <name type="scientific">Rhodocollybia butyracea</name>
    <dbReference type="NCBI Taxonomy" id="206335"/>
    <lineage>
        <taxon>Eukaryota</taxon>
        <taxon>Fungi</taxon>
        <taxon>Dikarya</taxon>
        <taxon>Basidiomycota</taxon>
        <taxon>Agaricomycotina</taxon>
        <taxon>Agaricomycetes</taxon>
        <taxon>Agaricomycetidae</taxon>
        <taxon>Agaricales</taxon>
        <taxon>Marasmiineae</taxon>
        <taxon>Omphalotaceae</taxon>
        <taxon>Rhodocollybia</taxon>
    </lineage>
</organism>
<gene>
    <name evidence="2" type="ORF">BDP27DRAFT_1368609</name>
</gene>
<proteinExistence type="predicted"/>
<accession>A0A9P5PG64</accession>
<comment type="caution">
    <text evidence="2">The sequence shown here is derived from an EMBL/GenBank/DDBJ whole genome shotgun (WGS) entry which is preliminary data.</text>
</comment>
<feature type="chain" id="PRO_5040328836" evidence="1">
    <location>
        <begin position="23"/>
        <end position="154"/>
    </location>
</feature>
<sequence>MYHQVQFHQVIITLVRFATIFGLQELQSESGSVETIIKWCLEYQCKTTLDTLSFPSGPLEQAAVISEEAGVKCMPIGANGMNTVPHECWAAAPKNPTNIKKSWIKRTEGRYARVFERNIFEESGLQAVLTVADVFGLEANMILFRICISQYHAG</sequence>
<evidence type="ECO:0000313" key="2">
    <source>
        <dbReference type="EMBL" id="KAF9062709.1"/>
    </source>
</evidence>
<feature type="signal peptide" evidence="1">
    <location>
        <begin position="1"/>
        <end position="22"/>
    </location>
</feature>
<dbReference type="AlphaFoldDB" id="A0A9P5PG64"/>
<protein>
    <submittedName>
        <fullName evidence="2">Uncharacterized protein</fullName>
    </submittedName>
</protein>
<evidence type="ECO:0000256" key="1">
    <source>
        <dbReference type="SAM" id="SignalP"/>
    </source>
</evidence>
<dbReference type="Proteomes" id="UP000772434">
    <property type="component" value="Unassembled WGS sequence"/>
</dbReference>
<evidence type="ECO:0000313" key="3">
    <source>
        <dbReference type="Proteomes" id="UP000772434"/>
    </source>
</evidence>
<keyword evidence="1" id="KW-0732">Signal</keyword>
<dbReference type="EMBL" id="JADNRY010000164">
    <property type="protein sequence ID" value="KAF9062709.1"/>
    <property type="molecule type" value="Genomic_DNA"/>
</dbReference>
<reference evidence="2" key="1">
    <citation type="submission" date="2020-11" db="EMBL/GenBank/DDBJ databases">
        <authorList>
            <consortium name="DOE Joint Genome Institute"/>
            <person name="Ahrendt S."/>
            <person name="Riley R."/>
            <person name="Andreopoulos W."/>
            <person name="Labutti K."/>
            <person name="Pangilinan J."/>
            <person name="Ruiz-Duenas F.J."/>
            <person name="Barrasa J.M."/>
            <person name="Sanchez-Garcia M."/>
            <person name="Camarero S."/>
            <person name="Miyauchi S."/>
            <person name="Serrano A."/>
            <person name="Linde D."/>
            <person name="Babiker R."/>
            <person name="Drula E."/>
            <person name="Ayuso-Fernandez I."/>
            <person name="Pacheco R."/>
            <person name="Padilla G."/>
            <person name="Ferreira P."/>
            <person name="Barriuso J."/>
            <person name="Kellner H."/>
            <person name="Castanera R."/>
            <person name="Alfaro M."/>
            <person name="Ramirez L."/>
            <person name="Pisabarro A.G."/>
            <person name="Kuo A."/>
            <person name="Tritt A."/>
            <person name="Lipzen A."/>
            <person name="He G."/>
            <person name="Yan M."/>
            <person name="Ng V."/>
            <person name="Cullen D."/>
            <person name="Martin F."/>
            <person name="Rosso M.-N."/>
            <person name="Henrissat B."/>
            <person name="Hibbett D."/>
            <person name="Martinez A.T."/>
            <person name="Grigoriev I.V."/>
        </authorList>
    </citation>
    <scope>NUCLEOTIDE SEQUENCE</scope>
    <source>
        <strain evidence="2">AH 40177</strain>
    </source>
</reference>
<name>A0A9P5PG64_9AGAR</name>